<sequence length="92" mass="10430">MASSDSSNGYFLHAIFYSNTPEVRLLRFWEAPNVRKGVEQMSVDMLFLDEKVDSSSSYYQSDEIQGEEASELCLAGKRRKETERSSSALPPK</sequence>
<name>A0A8X8B585_BRACI</name>
<feature type="region of interest" description="Disordered" evidence="1">
    <location>
        <begin position="58"/>
        <end position="92"/>
    </location>
</feature>
<dbReference type="EMBL" id="JAAMPC010000003">
    <property type="protein sequence ID" value="KAG2323050.1"/>
    <property type="molecule type" value="Genomic_DNA"/>
</dbReference>
<protein>
    <submittedName>
        <fullName evidence="2">Uncharacterized protein</fullName>
    </submittedName>
</protein>
<dbReference type="Proteomes" id="UP000886595">
    <property type="component" value="Unassembled WGS sequence"/>
</dbReference>
<comment type="caution">
    <text evidence="2">The sequence shown here is derived from an EMBL/GenBank/DDBJ whole genome shotgun (WGS) entry which is preliminary data.</text>
</comment>
<dbReference type="OrthoDB" id="1931061at2759"/>
<keyword evidence="3" id="KW-1185">Reference proteome</keyword>
<dbReference type="AlphaFoldDB" id="A0A8X8B585"/>
<proteinExistence type="predicted"/>
<reference evidence="2 3" key="1">
    <citation type="submission" date="2020-02" db="EMBL/GenBank/DDBJ databases">
        <authorList>
            <person name="Ma Q."/>
            <person name="Huang Y."/>
            <person name="Song X."/>
            <person name="Pei D."/>
        </authorList>
    </citation>
    <scope>NUCLEOTIDE SEQUENCE [LARGE SCALE GENOMIC DNA]</scope>
    <source>
        <strain evidence="2">Sxm20200214</strain>
        <tissue evidence="2">Leaf</tissue>
    </source>
</reference>
<organism evidence="2 3">
    <name type="scientific">Brassica carinata</name>
    <name type="common">Ethiopian mustard</name>
    <name type="synonym">Abyssinian cabbage</name>
    <dbReference type="NCBI Taxonomy" id="52824"/>
    <lineage>
        <taxon>Eukaryota</taxon>
        <taxon>Viridiplantae</taxon>
        <taxon>Streptophyta</taxon>
        <taxon>Embryophyta</taxon>
        <taxon>Tracheophyta</taxon>
        <taxon>Spermatophyta</taxon>
        <taxon>Magnoliopsida</taxon>
        <taxon>eudicotyledons</taxon>
        <taxon>Gunneridae</taxon>
        <taxon>Pentapetalae</taxon>
        <taxon>rosids</taxon>
        <taxon>malvids</taxon>
        <taxon>Brassicales</taxon>
        <taxon>Brassicaceae</taxon>
        <taxon>Brassiceae</taxon>
        <taxon>Brassica</taxon>
    </lineage>
</organism>
<accession>A0A8X8B585</accession>
<evidence type="ECO:0000256" key="1">
    <source>
        <dbReference type="SAM" id="MobiDB-lite"/>
    </source>
</evidence>
<gene>
    <name evidence="2" type="ORF">Bca52824_016263</name>
</gene>
<evidence type="ECO:0000313" key="3">
    <source>
        <dbReference type="Proteomes" id="UP000886595"/>
    </source>
</evidence>
<evidence type="ECO:0000313" key="2">
    <source>
        <dbReference type="EMBL" id="KAG2323050.1"/>
    </source>
</evidence>